<gene>
    <name evidence="1" type="ORF">EG68_04072</name>
</gene>
<sequence length="238" mass="27897">MLRDTRNSPNIMTMASTLQADPDPNGHVLAMPMSLYKRHYLMGTSTWKRNSQQRTDSFSWEPENQIRPEYFQLHTNKTEFAEPKVAQKYFTFAWLTSKNKLKNAKPMDSATSFFFRLAQQRLRRQPNPSRTQRIWTYSQAANNLPQSMTKRTKRVKRSSLEDEPTIDHIHYSQPQQGARRPPPTAAFESISNTLLRCHTIDECPERRIQGRNRSRLSDDHTRLSGNIKLVENRFRTAD</sequence>
<keyword evidence="2" id="KW-1185">Reference proteome</keyword>
<organism evidence="1 2">
    <name type="scientific">Paragonimus skrjabini miyazakii</name>
    <dbReference type="NCBI Taxonomy" id="59628"/>
    <lineage>
        <taxon>Eukaryota</taxon>
        <taxon>Metazoa</taxon>
        <taxon>Spiralia</taxon>
        <taxon>Lophotrochozoa</taxon>
        <taxon>Platyhelminthes</taxon>
        <taxon>Trematoda</taxon>
        <taxon>Digenea</taxon>
        <taxon>Plagiorchiida</taxon>
        <taxon>Troglotremata</taxon>
        <taxon>Troglotrematidae</taxon>
        <taxon>Paragonimus</taxon>
    </lineage>
</organism>
<dbReference type="EMBL" id="JTDE01001536">
    <property type="protein sequence ID" value="KAF7258781.1"/>
    <property type="molecule type" value="Genomic_DNA"/>
</dbReference>
<protein>
    <submittedName>
        <fullName evidence="1">Uncharacterized protein</fullName>
    </submittedName>
</protein>
<accession>A0A8S9Z0U0</accession>
<dbReference type="Proteomes" id="UP000822476">
    <property type="component" value="Unassembled WGS sequence"/>
</dbReference>
<dbReference type="OrthoDB" id="6252859at2759"/>
<name>A0A8S9Z0U0_9TREM</name>
<evidence type="ECO:0000313" key="2">
    <source>
        <dbReference type="Proteomes" id="UP000822476"/>
    </source>
</evidence>
<comment type="caution">
    <text evidence="1">The sequence shown here is derived from an EMBL/GenBank/DDBJ whole genome shotgun (WGS) entry which is preliminary data.</text>
</comment>
<evidence type="ECO:0000313" key="1">
    <source>
        <dbReference type="EMBL" id="KAF7258781.1"/>
    </source>
</evidence>
<reference evidence="1" key="1">
    <citation type="submission" date="2019-07" db="EMBL/GenBank/DDBJ databases">
        <title>Annotation for the trematode Paragonimus miyazaki's.</title>
        <authorList>
            <person name="Choi Y.-J."/>
        </authorList>
    </citation>
    <scope>NUCLEOTIDE SEQUENCE</scope>
    <source>
        <strain evidence="1">Japan</strain>
    </source>
</reference>
<proteinExistence type="predicted"/>
<dbReference type="AlphaFoldDB" id="A0A8S9Z0U0"/>